<protein>
    <recommendedName>
        <fullName evidence="3">Transglycosylase SLT domain-containing protein</fullName>
    </recommendedName>
</protein>
<comment type="similarity">
    <text evidence="2">Belongs to the virb1 family.</text>
</comment>
<dbReference type="PANTHER" id="PTHR37423:SF2">
    <property type="entry name" value="MEMBRANE-BOUND LYTIC MUREIN TRANSGLYCOSYLASE C"/>
    <property type="match status" value="1"/>
</dbReference>
<proteinExistence type="inferred from homology"/>
<dbReference type="AlphaFoldDB" id="V4PNG8"/>
<dbReference type="PATRIC" id="fig|1121022.4.peg.3585"/>
<reference evidence="4 5" key="1">
    <citation type="journal article" date="2014" name="Nature">
        <title>Sequential evolution of bacterial morphology by co-option of a developmental regulator.</title>
        <authorList>
            <person name="Jiang C."/>
            <person name="Brown P.J."/>
            <person name="Ducret A."/>
            <person name="Brun Y.V."/>
        </authorList>
    </citation>
    <scope>NUCLEOTIDE SEQUENCE [LARGE SCALE GENOMIC DNA]</scope>
    <source>
        <strain evidence="4 5">DSM 16100</strain>
    </source>
</reference>
<dbReference type="eggNOG" id="COG0741">
    <property type="taxonomic scope" value="Bacteria"/>
</dbReference>
<dbReference type="Proteomes" id="UP000017837">
    <property type="component" value="Unassembled WGS sequence"/>
</dbReference>
<dbReference type="CDD" id="cd00254">
    <property type="entry name" value="LT-like"/>
    <property type="match status" value="1"/>
</dbReference>
<evidence type="ECO:0000259" key="3">
    <source>
        <dbReference type="Pfam" id="PF01464"/>
    </source>
</evidence>
<feature type="domain" description="Transglycosylase SLT" evidence="3">
    <location>
        <begin position="1"/>
        <end position="65"/>
    </location>
</feature>
<evidence type="ECO:0000313" key="5">
    <source>
        <dbReference type="Proteomes" id="UP000017837"/>
    </source>
</evidence>
<comment type="similarity">
    <text evidence="1">Belongs to the transglycosylase Slt family.</text>
</comment>
<accession>V4PNG8</accession>
<evidence type="ECO:0000256" key="2">
    <source>
        <dbReference type="ARBA" id="ARBA00009387"/>
    </source>
</evidence>
<dbReference type="Pfam" id="PF01464">
    <property type="entry name" value="SLT"/>
    <property type="match status" value="1"/>
</dbReference>
<dbReference type="InterPro" id="IPR023346">
    <property type="entry name" value="Lysozyme-like_dom_sf"/>
</dbReference>
<dbReference type="SUPFAM" id="SSF53955">
    <property type="entry name" value="Lysozyme-like"/>
    <property type="match status" value="1"/>
</dbReference>
<name>V4PNG8_9CAUL</name>
<dbReference type="EMBL" id="AWGB01000047">
    <property type="protein sequence ID" value="ESQ87035.1"/>
    <property type="molecule type" value="Genomic_DNA"/>
</dbReference>
<dbReference type="PANTHER" id="PTHR37423">
    <property type="entry name" value="SOLUBLE LYTIC MUREIN TRANSGLYCOSYLASE-RELATED"/>
    <property type="match status" value="1"/>
</dbReference>
<keyword evidence="5" id="KW-1185">Reference proteome</keyword>
<sequence>MGLMQLMPETWSTLRGILHLGQDAFDPHDNIVAGTYYLRDLYDRYGWEGVFAAYNAGPGRYKSHRDRGQILPAETRGYVIRISEELRGKTYAFAPLSNEVKPTIWAEAALFIKDTTITTDPGNGFQSPATPFVSLGAPTDIPEP</sequence>
<gene>
    <name evidence="4" type="ORF">ABENE_17555</name>
</gene>
<comment type="caution">
    <text evidence="4">The sequence shown here is derived from an EMBL/GenBank/DDBJ whole genome shotgun (WGS) entry which is preliminary data.</text>
</comment>
<evidence type="ECO:0000313" key="4">
    <source>
        <dbReference type="EMBL" id="ESQ87035.1"/>
    </source>
</evidence>
<dbReference type="STRING" id="1121022.GCA_000376105_03770"/>
<dbReference type="Gene3D" id="1.10.530.10">
    <property type="match status" value="1"/>
</dbReference>
<organism evidence="4 5">
    <name type="scientific">Asticcacaulis benevestitus DSM 16100 = ATCC BAA-896</name>
    <dbReference type="NCBI Taxonomy" id="1121022"/>
    <lineage>
        <taxon>Bacteria</taxon>
        <taxon>Pseudomonadati</taxon>
        <taxon>Pseudomonadota</taxon>
        <taxon>Alphaproteobacteria</taxon>
        <taxon>Caulobacterales</taxon>
        <taxon>Caulobacteraceae</taxon>
        <taxon>Asticcacaulis</taxon>
    </lineage>
</organism>
<dbReference type="InterPro" id="IPR008258">
    <property type="entry name" value="Transglycosylase_SLT_dom_1"/>
</dbReference>
<evidence type="ECO:0000256" key="1">
    <source>
        <dbReference type="ARBA" id="ARBA00007734"/>
    </source>
</evidence>